<organism evidence="1 2">
    <name type="scientific">Virgibacillus necropolis</name>
    <dbReference type="NCBI Taxonomy" id="163877"/>
    <lineage>
        <taxon>Bacteria</taxon>
        <taxon>Bacillati</taxon>
        <taxon>Bacillota</taxon>
        <taxon>Bacilli</taxon>
        <taxon>Bacillales</taxon>
        <taxon>Bacillaceae</taxon>
        <taxon>Virgibacillus</taxon>
    </lineage>
</organism>
<evidence type="ECO:0000313" key="1">
    <source>
        <dbReference type="EMBL" id="ASN04689.1"/>
    </source>
</evidence>
<dbReference type="SUPFAM" id="SSF52540">
    <property type="entry name" value="P-loop containing nucleoside triphosphate hydrolases"/>
    <property type="match status" value="1"/>
</dbReference>
<proteinExistence type="predicted"/>
<accession>A0A221MAN2</accession>
<dbReference type="Pfam" id="PF02283">
    <property type="entry name" value="CobU"/>
    <property type="match status" value="1"/>
</dbReference>
<keyword evidence="2" id="KW-1185">Reference proteome</keyword>
<dbReference type="GO" id="GO:0009236">
    <property type="term" value="P:cobalamin biosynthetic process"/>
    <property type="evidence" value="ECO:0007669"/>
    <property type="project" value="UniProtKB-UniPathway"/>
</dbReference>
<dbReference type="AlphaFoldDB" id="A0A221MAN2"/>
<reference evidence="1 2" key="1">
    <citation type="journal article" date="2003" name="Int. J. Syst. Evol. Microbiol.">
        <title>Virgibacillus carmonensis sp. nov., Virgibacillus necropolis sp. nov. and Virgibacillus picturae sp. nov., three novel species isolated from deteriorated mural paintings, transfer of the species of the genus salibacillus to Virgibacillus, as Virgibacillus marismortui comb. nov. and Virgibacillus salexigens comb. nov., and emended description of the genus Virgibacillus.</title>
        <authorList>
            <person name="Heyrman J."/>
            <person name="Logan N.A."/>
            <person name="Busse H.J."/>
            <person name="Balcaen A."/>
            <person name="Lebbe L."/>
            <person name="Rodriguez-Diaz M."/>
            <person name="Swings J."/>
            <person name="De Vos P."/>
        </authorList>
    </citation>
    <scope>NUCLEOTIDE SEQUENCE [LARGE SCALE GENOMIC DNA]</scope>
    <source>
        <strain evidence="1 2">LMG 19488</strain>
    </source>
</reference>
<evidence type="ECO:0000313" key="2">
    <source>
        <dbReference type="Proteomes" id="UP000204391"/>
    </source>
</evidence>
<dbReference type="KEGG" id="vne:CFK40_06515"/>
<dbReference type="GO" id="GO:0000166">
    <property type="term" value="F:nucleotide binding"/>
    <property type="evidence" value="ECO:0007669"/>
    <property type="project" value="InterPro"/>
</dbReference>
<dbReference type="Gene3D" id="3.40.50.300">
    <property type="entry name" value="P-loop containing nucleotide triphosphate hydrolases"/>
    <property type="match status" value="1"/>
</dbReference>
<name>A0A221MAN2_9BACI</name>
<dbReference type="EMBL" id="CP022437">
    <property type="protein sequence ID" value="ASN04689.1"/>
    <property type="molecule type" value="Genomic_DNA"/>
</dbReference>
<protein>
    <submittedName>
        <fullName evidence="1">Uncharacterized protein</fullName>
    </submittedName>
</protein>
<dbReference type="GO" id="GO:0043752">
    <property type="term" value="F:adenosylcobinamide kinase activity"/>
    <property type="evidence" value="ECO:0007669"/>
    <property type="project" value="InterPro"/>
</dbReference>
<dbReference type="UniPathway" id="UPA00148">
    <property type="reaction ID" value="UER00236"/>
</dbReference>
<dbReference type="InterPro" id="IPR003203">
    <property type="entry name" value="CobU/CobP"/>
</dbReference>
<gene>
    <name evidence="1" type="ORF">CFK40_06515</name>
</gene>
<dbReference type="OrthoDB" id="1766664at2"/>
<sequence length="134" mass="15910">MDFITGGAYNGKLDWVLDNYHGDYTILKDNEELEPVRTPILIVTNLEASIYTYYIDQTDGGQQWQEYYHSLMEWERENTSRRLVMIGTDITGGIVPMEQRHRLWRDKVGFIYQQLTKDANHVFRVWFGKSQQLK</sequence>
<dbReference type="Proteomes" id="UP000204391">
    <property type="component" value="Chromosome"/>
</dbReference>
<dbReference type="RefSeq" id="WP_089531540.1">
    <property type="nucleotide sequence ID" value="NZ_CP022437.1"/>
</dbReference>
<dbReference type="InterPro" id="IPR027417">
    <property type="entry name" value="P-loop_NTPase"/>
</dbReference>